<feature type="compositionally biased region" description="Basic and acidic residues" evidence="2">
    <location>
        <begin position="126"/>
        <end position="144"/>
    </location>
</feature>
<dbReference type="EMBL" id="QRNO01000131">
    <property type="protein sequence ID" value="RHK45954.1"/>
    <property type="molecule type" value="Genomic_DNA"/>
</dbReference>
<evidence type="ECO:0000313" key="5">
    <source>
        <dbReference type="Proteomes" id="UP000286598"/>
    </source>
</evidence>
<dbReference type="InterPro" id="IPR052344">
    <property type="entry name" value="Transposase-related"/>
</dbReference>
<evidence type="ECO:0000259" key="3">
    <source>
        <dbReference type="Pfam" id="PF03050"/>
    </source>
</evidence>
<dbReference type="NCBIfam" id="NF033517">
    <property type="entry name" value="transpos_IS66"/>
    <property type="match status" value="1"/>
</dbReference>
<evidence type="ECO:0000256" key="1">
    <source>
        <dbReference type="SAM" id="Coils"/>
    </source>
</evidence>
<evidence type="ECO:0000313" key="4">
    <source>
        <dbReference type="EMBL" id="RHK45954.1"/>
    </source>
</evidence>
<keyword evidence="1" id="KW-0175">Coiled coil</keyword>
<dbReference type="PANTHER" id="PTHR33678">
    <property type="entry name" value="BLL1576 PROTEIN"/>
    <property type="match status" value="1"/>
</dbReference>
<keyword evidence="5" id="KW-1185">Reference proteome</keyword>
<reference evidence="4 5" key="1">
    <citation type="submission" date="2018-08" db="EMBL/GenBank/DDBJ databases">
        <title>A genome reference for cultivated species of the human gut microbiota.</title>
        <authorList>
            <person name="Zou Y."/>
            <person name="Xue W."/>
            <person name="Luo G."/>
        </authorList>
    </citation>
    <scope>NUCLEOTIDE SEQUENCE [LARGE SCALE GENOMIC DNA]</scope>
    <source>
        <strain evidence="4 5">AF42-9</strain>
    </source>
</reference>
<feature type="compositionally biased region" description="Polar residues" evidence="2">
    <location>
        <begin position="150"/>
        <end position="164"/>
    </location>
</feature>
<feature type="compositionally biased region" description="Basic and acidic residues" evidence="2">
    <location>
        <begin position="165"/>
        <end position="185"/>
    </location>
</feature>
<dbReference type="AlphaFoldDB" id="A0A3R6FEU3"/>
<protein>
    <submittedName>
        <fullName evidence="4">IS66 family transposase</fullName>
    </submittedName>
</protein>
<comment type="caution">
    <text evidence="4">The sequence shown here is derived from an EMBL/GenBank/DDBJ whole genome shotgun (WGS) entry which is preliminary data.</text>
</comment>
<feature type="coiled-coil region" evidence="1">
    <location>
        <begin position="85"/>
        <end position="119"/>
    </location>
</feature>
<dbReference type="Pfam" id="PF03050">
    <property type="entry name" value="DDE_Tnp_IS66"/>
    <property type="match status" value="1"/>
</dbReference>
<feature type="region of interest" description="Disordered" evidence="2">
    <location>
        <begin position="126"/>
        <end position="193"/>
    </location>
</feature>
<evidence type="ECO:0000256" key="2">
    <source>
        <dbReference type="SAM" id="MobiDB-lite"/>
    </source>
</evidence>
<dbReference type="PANTHER" id="PTHR33678:SF2">
    <property type="match status" value="1"/>
</dbReference>
<gene>
    <name evidence="4" type="ORF">DW060_13440</name>
</gene>
<dbReference type="InterPro" id="IPR004291">
    <property type="entry name" value="Transposase_IS66_central"/>
</dbReference>
<sequence>MNELQHIIEQKQELLARETISRPAVDYSKDMTAEEQKRYINYLAERLEQADLGLRARDAVLQDFLDKQKEYDERLSKLDDVLSKVSSLESSLKEKDRKLKSAERKVADLTAKLKFADKNRFGDKRQKVKKAESIKAEESDRGKDEDDFDGTSSSLPDNSVSKNEAFSKGENLSKKDRDLSNRPETYKTMCVKGPSEEYKSDEAKVPGRILGKKMVSVFHLEMSLVEKRFEMVHYVEKGKKPKWGYFPKAGNPEFVTKFEGTKATPEFLQAIAYEVYVKNVTFGLLHQWLTDMGMTVSANTLRNWLKKGKVYLDKLVESLKEVALEKDSILNCDETWCKVRKYDHYKKCYIWVLVNKAEHVVIFFYDNGSRGRDVLTNFIGDAELKSIMSDGYNAYTFIGNELKAAETPNLSKTDHQVCLAHARAKFVKASEQAGDKNADIFIKYIEDLYNLERQYTKDNLTDEERGKQRQGLETKGILINLRTHLGIEKSKDPATVTPYLQKALNYLDTFWANIFTYIKDGSYPIDNNAAERAVRPLTIQRNNMLHFGSDEGAKMAATYHSIISTVKLQGRSVWDYLGKFFVNIFNGCRDFFSLRPGNIGLATCQ</sequence>
<name>A0A3R6FEU3_9BACT</name>
<proteinExistence type="predicted"/>
<dbReference type="Proteomes" id="UP000286598">
    <property type="component" value="Unassembled WGS sequence"/>
</dbReference>
<accession>A0A3R6FEU3</accession>
<organism evidence="4 5">
    <name type="scientific">Leyella stercorea</name>
    <dbReference type="NCBI Taxonomy" id="363265"/>
    <lineage>
        <taxon>Bacteria</taxon>
        <taxon>Pseudomonadati</taxon>
        <taxon>Bacteroidota</taxon>
        <taxon>Bacteroidia</taxon>
        <taxon>Bacteroidales</taxon>
        <taxon>Prevotellaceae</taxon>
        <taxon>Leyella</taxon>
    </lineage>
</organism>
<feature type="domain" description="Transposase IS66 central" evidence="3">
    <location>
        <begin position="262"/>
        <end position="554"/>
    </location>
</feature>
<dbReference type="OrthoDB" id="1020001at2"/>